<dbReference type="CDD" id="cd00107">
    <property type="entry name" value="Knot1"/>
    <property type="match status" value="1"/>
</dbReference>
<organism evidence="3 4">
    <name type="scientific">Meloidogyne graminicola</name>
    <dbReference type="NCBI Taxonomy" id="189291"/>
    <lineage>
        <taxon>Eukaryota</taxon>
        <taxon>Metazoa</taxon>
        <taxon>Ecdysozoa</taxon>
        <taxon>Nematoda</taxon>
        <taxon>Chromadorea</taxon>
        <taxon>Rhabditida</taxon>
        <taxon>Tylenchina</taxon>
        <taxon>Tylenchomorpha</taxon>
        <taxon>Tylenchoidea</taxon>
        <taxon>Meloidogynidae</taxon>
        <taxon>Meloidogyninae</taxon>
        <taxon>Meloidogyne</taxon>
    </lineage>
</organism>
<dbReference type="SUPFAM" id="SSF57095">
    <property type="entry name" value="Scorpion toxin-like"/>
    <property type="match status" value="1"/>
</dbReference>
<accession>A0A8S9ZR73</accession>
<dbReference type="SMART" id="SM00505">
    <property type="entry name" value="Knot1"/>
    <property type="match status" value="1"/>
</dbReference>
<reference evidence="3" key="1">
    <citation type="journal article" date="2020" name="Ecol. Evol.">
        <title>Genome structure and content of the rice root-knot nematode (Meloidogyne graminicola).</title>
        <authorList>
            <person name="Phan N.T."/>
            <person name="Danchin E.G.J."/>
            <person name="Klopp C."/>
            <person name="Perfus-Barbeoch L."/>
            <person name="Kozlowski D.K."/>
            <person name="Koutsovoulos G.D."/>
            <person name="Lopez-Roques C."/>
            <person name="Bouchez O."/>
            <person name="Zahm M."/>
            <person name="Besnard G."/>
            <person name="Bellafiore S."/>
        </authorList>
    </citation>
    <scope>NUCLEOTIDE SEQUENCE</scope>
    <source>
        <strain evidence="3">VN-18</strain>
    </source>
</reference>
<dbReference type="GO" id="GO:0006952">
    <property type="term" value="P:defense response"/>
    <property type="evidence" value="ECO:0007669"/>
    <property type="project" value="InterPro"/>
</dbReference>
<evidence type="ECO:0000313" key="4">
    <source>
        <dbReference type="Proteomes" id="UP000605970"/>
    </source>
</evidence>
<protein>
    <recommendedName>
        <fullName evidence="2">Knottins-like domain-containing protein</fullName>
    </recommendedName>
</protein>
<dbReference type="Proteomes" id="UP000605970">
    <property type="component" value="Unassembled WGS sequence"/>
</dbReference>
<comment type="caution">
    <text evidence="3">The sequence shown here is derived from an EMBL/GenBank/DDBJ whole genome shotgun (WGS) entry which is preliminary data.</text>
</comment>
<dbReference type="AlphaFoldDB" id="A0A8S9ZR73"/>
<dbReference type="Gene3D" id="3.30.30.10">
    <property type="entry name" value="Knottin, scorpion toxin-like"/>
    <property type="match status" value="1"/>
</dbReference>
<gene>
    <name evidence="3" type="ORF">Mgra_00004824</name>
</gene>
<name>A0A8S9ZR73_9BILA</name>
<keyword evidence="4" id="KW-1185">Reference proteome</keyword>
<evidence type="ECO:0000259" key="2">
    <source>
        <dbReference type="SMART" id="SM00505"/>
    </source>
</evidence>
<evidence type="ECO:0000256" key="1">
    <source>
        <dbReference type="ARBA" id="ARBA00023157"/>
    </source>
</evidence>
<proteinExistence type="predicted"/>
<keyword evidence="1" id="KW-1015">Disulfide bond</keyword>
<sequence>MEITFADTPSGLFQGWCFRDENCANVCRQEGKRSGHCSTWLVCWCEN</sequence>
<feature type="domain" description="Knottins-like" evidence="2">
    <location>
        <begin position="5"/>
        <end position="47"/>
    </location>
</feature>
<dbReference type="OrthoDB" id="7800919at2759"/>
<dbReference type="EMBL" id="JABEBT010000038">
    <property type="protein sequence ID" value="KAF7635732.1"/>
    <property type="molecule type" value="Genomic_DNA"/>
</dbReference>
<dbReference type="InterPro" id="IPR003614">
    <property type="entry name" value="Knottins"/>
</dbReference>
<evidence type="ECO:0000313" key="3">
    <source>
        <dbReference type="EMBL" id="KAF7635732.1"/>
    </source>
</evidence>
<dbReference type="Pfam" id="PF00304">
    <property type="entry name" value="Gamma-thionin"/>
    <property type="match status" value="1"/>
</dbReference>
<dbReference type="InterPro" id="IPR036574">
    <property type="entry name" value="Scorpion_toxin-like_sf"/>
</dbReference>